<dbReference type="SUPFAM" id="SSF52172">
    <property type="entry name" value="CheY-like"/>
    <property type="match status" value="1"/>
</dbReference>
<gene>
    <name evidence="1" type="ORF">QX233_14920</name>
</gene>
<proteinExistence type="predicted"/>
<dbReference type="EMBL" id="JAUHGV010000019">
    <property type="protein sequence ID" value="MDN4013764.1"/>
    <property type="molecule type" value="Genomic_DNA"/>
</dbReference>
<name>A0AAJ1R7M5_9FLAO</name>
<accession>A0AAJ1R7M5</accession>
<evidence type="ECO:0000313" key="1">
    <source>
        <dbReference type="EMBL" id="MDN4013764.1"/>
    </source>
</evidence>
<dbReference type="AlphaFoldDB" id="A0AAJ1R7M5"/>
<protein>
    <submittedName>
        <fullName evidence="1">Response regulator</fullName>
    </submittedName>
</protein>
<dbReference type="InterPro" id="IPR011006">
    <property type="entry name" value="CheY-like_superfamily"/>
</dbReference>
<reference evidence="1" key="1">
    <citation type="submission" date="2023-06" db="EMBL/GenBank/DDBJ databases">
        <title>Two Chryseobacterium gambrini strains from China.</title>
        <authorList>
            <person name="Zeng J."/>
            <person name="Wu Y."/>
        </authorList>
    </citation>
    <scope>NUCLEOTIDE SEQUENCE</scope>
    <source>
        <strain evidence="1">SQ219</strain>
    </source>
</reference>
<dbReference type="RefSeq" id="WP_214588668.1">
    <property type="nucleotide sequence ID" value="NZ_JAUHGV010000019.1"/>
</dbReference>
<sequence length="148" mass="17374">MIKDYLNIILVEEDEGKRIFFENIFKDSKIAIRANVLHHIQSALQSLAEEDIPVPEILWISKDMIEKYASEFLSEIKGDIKFNNTILVIYSDNFKNEDKDEFLVKGANIVMELPDNYNNMKKIVNEIIAINWQYHTSGFNRNNFIMKL</sequence>
<organism evidence="1 2">
    <name type="scientific">Chryseobacterium gambrini</name>
    <dbReference type="NCBI Taxonomy" id="373672"/>
    <lineage>
        <taxon>Bacteria</taxon>
        <taxon>Pseudomonadati</taxon>
        <taxon>Bacteroidota</taxon>
        <taxon>Flavobacteriia</taxon>
        <taxon>Flavobacteriales</taxon>
        <taxon>Weeksellaceae</taxon>
        <taxon>Chryseobacterium group</taxon>
        <taxon>Chryseobacterium</taxon>
    </lineage>
</organism>
<dbReference type="Gene3D" id="3.40.50.2300">
    <property type="match status" value="1"/>
</dbReference>
<evidence type="ECO:0000313" key="2">
    <source>
        <dbReference type="Proteomes" id="UP001225933"/>
    </source>
</evidence>
<dbReference type="Proteomes" id="UP001225933">
    <property type="component" value="Unassembled WGS sequence"/>
</dbReference>
<comment type="caution">
    <text evidence="1">The sequence shown here is derived from an EMBL/GenBank/DDBJ whole genome shotgun (WGS) entry which is preliminary data.</text>
</comment>